<dbReference type="PANTHER" id="PTHR43861">
    <property type="entry name" value="TRANS-ACONITATE 2-METHYLTRANSFERASE-RELATED"/>
    <property type="match status" value="1"/>
</dbReference>
<reference evidence="2 3" key="1">
    <citation type="journal article" date="2014" name="Int. J. Syst. Evol. Microbiol.">
        <title>Complete genome sequence of Corynebacterium casei LMG S-19264T (=DSM 44701T), isolated from a smear-ripened cheese.</title>
        <authorList>
            <consortium name="US DOE Joint Genome Institute (JGI-PGF)"/>
            <person name="Walter F."/>
            <person name="Albersmeier A."/>
            <person name="Kalinowski J."/>
            <person name="Ruckert C."/>
        </authorList>
    </citation>
    <scope>NUCLEOTIDE SEQUENCE [LARGE SCALE GENOMIC DNA]</scope>
    <source>
        <strain evidence="2 3">CGMCC 1.15896</strain>
    </source>
</reference>
<evidence type="ECO:0000313" key="3">
    <source>
        <dbReference type="Proteomes" id="UP000596977"/>
    </source>
</evidence>
<gene>
    <name evidence="2" type="ORF">GCM10011499_25560</name>
</gene>
<dbReference type="CDD" id="cd02440">
    <property type="entry name" value="AdoMet_MTases"/>
    <property type="match status" value="1"/>
</dbReference>
<dbReference type="SUPFAM" id="SSF53335">
    <property type="entry name" value="S-adenosyl-L-methionine-dependent methyltransferases"/>
    <property type="match status" value="1"/>
</dbReference>
<evidence type="ECO:0000259" key="1">
    <source>
        <dbReference type="Pfam" id="PF13847"/>
    </source>
</evidence>
<dbReference type="OrthoDB" id="5642573at2"/>
<dbReference type="EMBL" id="BMKB01000004">
    <property type="protein sequence ID" value="GGA54282.1"/>
    <property type="molecule type" value="Genomic_DNA"/>
</dbReference>
<dbReference type="Proteomes" id="UP000596977">
    <property type="component" value="Unassembled WGS sequence"/>
</dbReference>
<comment type="caution">
    <text evidence="2">The sequence shown here is derived from an EMBL/GenBank/DDBJ whole genome shotgun (WGS) entry which is preliminary data.</text>
</comment>
<proteinExistence type="predicted"/>
<dbReference type="PANTHER" id="PTHR43861:SF1">
    <property type="entry name" value="TRANS-ACONITATE 2-METHYLTRANSFERASE"/>
    <property type="match status" value="1"/>
</dbReference>
<keyword evidence="3" id="KW-1185">Reference proteome</keyword>
<sequence length="217" mass="24222">MDTTSRFWDKAADKYSRSKISDEAAYQKKLEITRQLFRPDMELLELGCGTGSTAILHAPHVRHITATDFSRAMLDIAEQRASDANVENITFRQADINHFDADGRTYDMVLTLSVLHLLKRPDLAITRIHKMLKPGGYFVSSTACLGDSLLRVLGWVAPLGRAIGLLPQLRVLTDRELVSMIEKTGFTIRHHWHPGGHAAVFIVAQKAEADAVPTFKS</sequence>
<protein>
    <recommendedName>
        <fullName evidence="1">Methyltransferase domain-containing protein</fullName>
    </recommendedName>
</protein>
<name>A0A916RF70_9HYPH</name>
<dbReference type="InterPro" id="IPR025714">
    <property type="entry name" value="Methyltranfer_dom"/>
</dbReference>
<dbReference type="RefSeq" id="WP_127072035.1">
    <property type="nucleotide sequence ID" value="NZ_BMKB01000004.1"/>
</dbReference>
<accession>A0A916RF70</accession>
<evidence type="ECO:0000313" key="2">
    <source>
        <dbReference type="EMBL" id="GGA54282.1"/>
    </source>
</evidence>
<dbReference type="AlphaFoldDB" id="A0A916RF70"/>
<dbReference type="Gene3D" id="3.40.50.150">
    <property type="entry name" value="Vaccinia Virus protein VP39"/>
    <property type="match status" value="1"/>
</dbReference>
<dbReference type="InterPro" id="IPR029063">
    <property type="entry name" value="SAM-dependent_MTases_sf"/>
</dbReference>
<feature type="domain" description="Methyltransferase" evidence="1">
    <location>
        <begin position="39"/>
        <end position="145"/>
    </location>
</feature>
<dbReference type="Pfam" id="PF13847">
    <property type="entry name" value="Methyltransf_31"/>
    <property type="match status" value="1"/>
</dbReference>
<organism evidence="2 3">
    <name type="scientific">Pelagibacterium lentulum</name>
    <dbReference type="NCBI Taxonomy" id="2029865"/>
    <lineage>
        <taxon>Bacteria</taxon>
        <taxon>Pseudomonadati</taxon>
        <taxon>Pseudomonadota</taxon>
        <taxon>Alphaproteobacteria</taxon>
        <taxon>Hyphomicrobiales</taxon>
        <taxon>Devosiaceae</taxon>
        <taxon>Pelagibacterium</taxon>
    </lineage>
</organism>